<evidence type="ECO:0000259" key="2">
    <source>
        <dbReference type="PROSITE" id="PS51736"/>
    </source>
</evidence>
<dbReference type="InterPro" id="IPR050639">
    <property type="entry name" value="SSR_resolvase"/>
</dbReference>
<dbReference type="STRING" id="313367.JSE7799_01436"/>
<dbReference type="InterPro" id="IPR006119">
    <property type="entry name" value="Resolv_N"/>
</dbReference>
<keyword evidence="5" id="KW-1185">Reference proteome</keyword>
<feature type="domain" description="Recombinase" evidence="3">
    <location>
        <begin position="162"/>
        <end position="310"/>
    </location>
</feature>
<dbReference type="Gene3D" id="3.90.1750.20">
    <property type="entry name" value="Putative Large Serine Recombinase, Chain B, Domain 2"/>
    <property type="match status" value="1"/>
</dbReference>
<dbReference type="Pfam" id="PF13408">
    <property type="entry name" value="Zn_ribbon_recom"/>
    <property type="match status" value="1"/>
</dbReference>
<dbReference type="Pfam" id="PF07508">
    <property type="entry name" value="Recombinase"/>
    <property type="match status" value="1"/>
</dbReference>
<gene>
    <name evidence="4" type="ORF">JSE7799_01436</name>
</gene>
<dbReference type="GO" id="GO:0000150">
    <property type="term" value="F:DNA strand exchange activity"/>
    <property type="evidence" value="ECO:0007669"/>
    <property type="project" value="InterPro"/>
</dbReference>
<proteinExistence type="predicted"/>
<dbReference type="EMBL" id="CYPR01000088">
    <property type="protein sequence ID" value="CUH38604.1"/>
    <property type="molecule type" value="Genomic_DNA"/>
</dbReference>
<reference evidence="4 5" key="1">
    <citation type="submission" date="2015-09" db="EMBL/GenBank/DDBJ databases">
        <authorList>
            <person name="Jackson K.R."/>
            <person name="Lunt B.L."/>
            <person name="Fisher J.N.B."/>
            <person name="Gardner A.V."/>
            <person name="Bailey M.E."/>
            <person name="Deus L.M."/>
            <person name="Earl A.S."/>
            <person name="Gibby P.D."/>
            <person name="Hartmann K.A."/>
            <person name="Liu J.E."/>
            <person name="Manci A.M."/>
            <person name="Nielsen D.A."/>
            <person name="Solomon M.B."/>
            <person name="Breakwell D.P."/>
            <person name="Burnett S.H."/>
            <person name="Grose J.H."/>
        </authorList>
    </citation>
    <scope>NUCLEOTIDE SEQUENCE [LARGE SCALE GENOMIC DNA]</scope>
    <source>
        <strain evidence="4 5">CECT 7799</strain>
    </source>
</reference>
<dbReference type="InterPro" id="IPR025827">
    <property type="entry name" value="Zn_ribbon_recom_dom"/>
</dbReference>
<name>A0A0M7B7H0_9RHOB</name>
<dbReference type="AlphaFoldDB" id="A0A0M7B7H0"/>
<protein>
    <submittedName>
        <fullName evidence="4">Recombinase</fullName>
    </submittedName>
</protein>
<dbReference type="SUPFAM" id="SSF53041">
    <property type="entry name" value="Resolvase-like"/>
    <property type="match status" value="1"/>
</dbReference>
<evidence type="ECO:0000256" key="1">
    <source>
        <dbReference type="SAM" id="MobiDB-lite"/>
    </source>
</evidence>
<dbReference type="Pfam" id="PF00239">
    <property type="entry name" value="Resolvase"/>
    <property type="match status" value="1"/>
</dbReference>
<dbReference type="RefSeq" id="WP_083480348.1">
    <property type="nucleotide sequence ID" value="NZ_CYPR01000088.1"/>
</dbReference>
<evidence type="ECO:0000259" key="3">
    <source>
        <dbReference type="PROSITE" id="PS51737"/>
    </source>
</evidence>
<evidence type="ECO:0000313" key="4">
    <source>
        <dbReference type="EMBL" id="CUH38604.1"/>
    </source>
</evidence>
<dbReference type="GO" id="GO:0003677">
    <property type="term" value="F:DNA binding"/>
    <property type="evidence" value="ECO:0007669"/>
    <property type="project" value="InterPro"/>
</dbReference>
<dbReference type="PANTHER" id="PTHR30461">
    <property type="entry name" value="DNA-INVERTASE FROM LAMBDOID PROPHAGE"/>
    <property type="match status" value="1"/>
</dbReference>
<dbReference type="InterPro" id="IPR038109">
    <property type="entry name" value="DNA_bind_recomb_sf"/>
</dbReference>
<accession>A0A0M7B7H0</accession>
<feature type="region of interest" description="Disordered" evidence="1">
    <location>
        <begin position="218"/>
        <end position="239"/>
    </location>
</feature>
<dbReference type="OrthoDB" id="7277848at2"/>
<sequence length="569" mass="63701">MSKHSIPEAPLRVALYARYSTDLQNPMSIDDQFRQAERYAAQRGWRVVERFSDSGISGSASLTRPDFLRLSKALDPQNRRFDIVLAESLDRLSRDPEHINGFAKLAKFARVEIHTVEQGKASTMSVGLASIFSSMFMEGLSHKVRRGIEGKVLQGLNGGGRIYGYRPGTDPRGAPMKGALRIEATEAAIVRGIFRDYAAGVSPIKIASRLNANGIVSPSVGSKRKSSGHWKQNTINGNRERGTGILNNELYIGRRVWNRLTYTKNPGTEKRVSQLNPESEWQIVEVPELRIVDEDLWDAVKARQDAQTRRKAKVEATDRNKLSSGQTLRRRKYLLSGLLHCGLCGGRMTVAGAGKYKTHYCASAKEKGPSVCTGFRGLRDSIALPLVLSGLRDELMKPEAYETFRRRFHQRLRDSQGAAEDQLRVHDARVKELETSHRNLLRAIETGDDASILMPRLNTVDAELKEMRGKRDEIVPPEVELPDDLPKLYREMVRDLASALSQEDVAGRAADELHDLVDRIVVEWDAEARGHWLTIEGNLLGMLRKSAPRELDAVRCDRIFAEVGCGSRI</sequence>
<dbReference type="CDD" id="cd00338">
    <property type="entry name" value="Ser_Recombinase"/>
    <property type="match status" value="1"/>
</dbReference>
<dbReference type="PROSITE" id="PS51736">
    <property type="entry name" value="RECOMBINASES_3"/>
    <property type="match status" value="1"/>
</dbReference>
<dbReference type="InterPro" id="IPR036162">
    <property type="entry name" value="Resolvase-like_N_sf"/>
</dbReference>
<dbReference type="PANTHER" id="PTHR30461:SF23">
    <property type="entry name" value="DNA RECOMBINASE-RELATED"/>
    <property type="match status" value="1"/>
</dbReference>
<dbReference type="SMART" id="SM00857">
    <property type="entry name" value="Resolvase"/>
    <property type="match status" value="1"/>
</dbReference>
<dbReference type="Proteomes" id="UP000049455">
    <property type="component" value="Unassembled WGS sequence"/>
</dbReference>
<dbReference type="Gene3D" id="3.40.50.1390">
    <property type="entry name" value="Resolvase, N-terminal catalytic domain"/>
    <property type="match status" value="1"/>
</dbReference>
<feature type="domain" description="Resolvase/invertase-type recombinase catalytic" evidence="2">
    <location>
        <begin position="12"/>
        <end position="167"/>
    </location>
</feature>
<dbReference type="InterPro" id="IPR011109">
    <property type="entry name" value="DNA_bind_recombinase_dom"/>
</dbReference>
<organism evidence="4 5">
    <name type="scientific">Jannaschia seosinensis</name>
    <dbReference type="NCBI Taxonomy" id="313367"/>
    <lineage>
        <taxon>Bacteria</taxon>
        <taxon>Pseudomonadati</taxon>
        <taxon>Pseudomonadota</taxon>
        <taxon>Alphaproteobacteria</taxon>
        <taxon>Rhodobacterales</taxon>
        <taxon>Roseobacteraceae</taxon>
        <taxon>Jannaschia</taxon>
    </lineage>
</organism>
<evidence type="ECO:0000313" key="5">
    <source>
        <dbReference type="Proteomes" id="UP000049455"/>
    </source>
</evidence>
<dbReference type="PROSITE" id="PS51737">
    <property type="entry name" value="RECOMBINASE_DNA_BIND"/>
    <property type="match status" value="1"/>
</dbReference>